<name>A0ABQ9Y7J5_9EUKA</name>
<sequence length="111" mass="11787">MLHPVNTLPDGNESPLPTTLVSLTSPPLFSVESVPNTRLLRTNDPSTPSEDTSTNDPPPTSSDEQLATIPEIDTDPVPATFTCIPPPSPLAEHPSNKESTIVALPPLRTLT</sequence>
<reference evidence="2 3" key="1">
    <citation type="journal article" date="2022" name="bioRxiv">
        <title>Genomics of Preaxostyla Flagellates Illuminates Evolutionary Transitions and the Path Towards Mitochondrial Loss.</title>
        <authorList>
            <person name="Novak L.V.F."/>
            <person name="Treitli S.C."/>
            <person name="Pyrih J."/>
            <person name="Halakuc P."/>
            <person name="Pipaliya S.V."/>
            <person name="Vacek V."/>
            <person name="Brzon O."/>
            <person name="Soukal P."/>
            <person name="Eme L."/>
            <person name="Dacks J.B."/>
            <person name="Karnkowska A."/>
            <person name="Elias M."/>
            <person name="Hampl V."/>
        </authorList>
    </citation>
    <scope>NUCLEOTIDE SEQUENCE [LARGE SCALE GENOMIC DNA]</scope>
    <source>
        <strain evidence="2">NAU3</strain>
        <tissue evidence="2">Gut</tissue>
    </source>
</reference>
<evidence type="ECO:0000313" key="3">
    <source>
        <dbReference type="Proteomes" id="UP001281761"/>
    </source>
</evidence>
<feature type="region of interest" description="Disordered" evidence="1">
    <location>
        <begin position="84"/>
        <end position="111"/>
    </location>
</feature>
<comment type="caution">
    <text evidence="2">The sequence shown here is derived from an EMBL/GenBank/DDBJ whole genome shotgun (WGS) entry which is preliminary data.</text>
</comment>
<feature type="compositionally biased region" description="Polar residues" evidence="1">
    <location>
        <begin position="15"/>
        <end position="65"/>
    </location>
</feature>
<protein>
    <submittedName>
        <fullName evidence="2">Uncharacterized protein</fullName>
    </submittedName>
</protein>
<dbReference type="Proteomes" id="UP001281761">
    <property type="component" value="Unassembled WGS sequence"/>
</dbReference>
<accession>A0ABQ9Y7J5</accession>
<proteinExistence type="predicted"/>
<gene>
    <name evidence="2" type="ORF">BLNAU_5204</name>
</gene>
<keyword evidence="3" id="KW-1185">Reference proteome</keyword>
<dbReference type="EMBL" id="JARBJD010000027">
    <property type="protein sequence ID" value="KAK2959715.1"/>
    <property type="molecule type" value="Genomic_DNA"/>
</dbReference>
<evidence type="ECO:0000313" key="2">
    <source>
        <dbReference type="EMBL" id="KAK2959715.1"/>
    </source>
</evidence>
<feature type="region of interest" description="Disordered" evidence="1">
    <location>
        <begin position="1"/>
        <end position="67"/>
    </location>
</feature>
<organism evidence="2 3">
    <name type="scientific">Blattamonas nauphoetae</name>
    <dbReference type="NCBI Taxonomy" id="2049346"/>
    <lineage>
        <taxon>Eukaryota</taxon>
        <taxon>Metamonada</taxon>
        <taxon>Preaxostyla</taxon>
        <taxon>Oxymonadida</taxon>
        <taxon>Blattamonas</taxon>
    </lineage>
</organism>
<evidence type="ECO:0000256" key="1">
    <source>
        <dbReference type="SAM" id="MobiDB-lite"/>
    </source>
</evidence>